<name>A0A395SNH1_FUSSP</name>
<reference evidence="2 3" key="1">
    <citation type="journal article" date="2018" name="PLoS Pathog.">
        <title>Evolution of structural diversity of trichothecenes, a family of toxins produced by plant pathogenic and entomopathogenic fungi.</title>
        <authorList>
            <person name="Proctor R.H."/>
            <person name="McCormick S.P."/>
            <person name="Kim H.S."/>
            <person name="Cardoza R.E."/>
            <person name="Stanley A.M."/>
            <person name="Lindo L."/>
            <person name="Kelly A."/>
            <person name="Brown D.W."/>
            <person name="Lee T."/>
            <person name="Vaughan M.M."/>
            <person name="Alexander N.J."/>
            <person name="Busman M."/>
            <person name="Gutierrez S."/>
        </authorList>
    </citation>
    <scope>NUCLEOTIDE SEQUENCE [LARGE SCALE GENOMIC DNA]</scope>
    <source>
        <strain evidence="2 3">NRRL 3299</strain>
    </source>
</reference>
<evidence type="ECO:0000256" key="1">
    <source>
        <dbReference type="SAM" id="MobiDB-lite"/>
    </source>
</evidence>
<gene>
    <name evidence="2" type="ORF">FSPOR_1685</name>
</gene>
<feature type="region of interest" description="Disordered" evidence="1">
    <location>
        <begin position="103"/>
        <end position="128"/>
    </location>
</feature>
<comment type="caution">
    <text evidence="2">The sequence shown here is derived from an EMBL/GenBank/DDBJ whole genome shotgun (WGS) entry which is preliminary data.</text>
</comment>
<dbReference type="EMBL" id="PXOF01000023">
    <property type="protein sequence ID" value="RGP73991.1"/>
    <property type="molecule type" value="Genomic_DNA"/>
</dbReference>
<evidence type="ECO:0000313" key="2">
    <source>
        <dbReference type="EMBL" id="RGP73991.1"/>
    </source>
</evidence>
<dbReference type="Proteomes" id="UP000266152">
    <property type="component" value="Unassembled WGS sequence"/>
</dbReference>
<sequence>MPNANVAIFYQCKDCGAIQPPRGYDRPESSTRQKPIRYVEFRCPDCCNGPAQYFRNAVEDQVLEDFHVRGEYRDGLSSKPGLYGANQPYGRSQQRTRARIFDEMPNGNGRSHHPFSGSSGGETHDEGHFQPSLLREVSAHSHTRHAGFSRRQSQATHLYDDDDAHFDYDYDHLDYGHHRSQVPPGYTTAQSQAAPAYMMAQPPVGMPAYTMAQPLSPYAMAPRPQAAPAYRMAQPPVGIPAYTVVQSPVAPAYAMARSQARSQAPPAYRMNQHRHRGGDYDGEYDYY</sequence>
<feature type="region of interest" description="Disordered" evidence="1">
    <location>
        <begin position="262"/>
        <end position="287"/>
    </location>
</feature>
<proteinExistence type="predicted"/>
<dbReference type="AlphaFoldDB" id="A0A395SNH1"/>
<evidence type="ECO:0000313" key="3">
    <source>
        <dbReference type="Proteomes" id="UP000266152"/>
    </source>
</evidence>
<organism evidence="2 3">
    <name type="scientific">Fusarium sporotrichioides</name>
    <dbReference type="NCBI Taxonomy" id="5514"/>
    <lineage>
        <taxon>Eukaryota</taxon>
        <taxon>Fungi</taxon>
        <taxon>Dikarya</taxon>
        <taxon>Ascomycota</taxon>
        <taxon>Pezizomycotina</taxon>
        <taxon>Sordariomycetes</taxon>
        <taxon>Hypocreomycetidae</taxon>
        <taxon>Hypocreales</taxon>
        <taxon>Nectriaceae</taxon>
        <taxon>Fusarium</taxon>
    </lineage>
</organism>
<protein>
    <submittedName>
        <fullName evidence="2">Uncharacterized protein</fullName>
    </submittedName>
</protein>
<keyword evidence="3" id="KW-1185">Reference proteome</keyword>
<accession>A0A395SNH1</accession>